<dbReference type="EMBL" id="WQLW01000006">
    <property type="protein sequence ID" value="MVO09418.1"/>
    <property type="molecule type" value="Genomic_DNA"/>
</dbReference>
<evidence type="ECO:0000313" key="2">
    <source>
        <dbReference type="EMBL" id="MVO09418.1"/>
    </source>
</evidence>
<comment type="caution">
    <text evidence="2">The sequence shown here is derived from an EMBL/GenBank/DDBJ whole genome shotgun (WGS) entry which is preliminary data.</text>
</comment>
<dbReference type="AlphaFoldDB" id="A0A6I4IIG5"/>
<name>A0A6I4IIG5_9FLAO</name>
<protein>
    <recommendedName>
        <fullName evidence="4">DUF4168 domain-containing protein</fullName>
    </recommendedName>
</protein>
<accession>A0A6I4IIG5</accession>
<dbReference type="OrthoDB" id="9935325at2"/>
<feature type="chain" id="PRO_5026160306" description="DUF4168 domain-containing protein" evidence="1">
    <location>
        <begin position="23"/>
        <end position="153"/>
    </location>
</feature>
<evidence type="ECO:0008006" key="4">
    <source>
        <dbReference type="Google" id="ProtNLM"/>
    </source>
</evidence>
<evidence type="ECO:0000256" key="1">
    <source>
        <dbReference type="SAM" id="SignalP"/>
    </source>
</evidence>
<reference evidence="3" key="1">
    <citation type="submission" date="2019-05" db="EMBL/GenBank/DDBJ databases">
        <title>Flavobacterium profundi sp. nov., isolated from a deep-sea seamount.</title>
        <authorList>
            <person name="Zhang D.-C."/>
        </authorList>
    </citation>
    <scope>NUCLEOTIDE SEQUENCE [LARGE SCALE GENOMIC DNA]</scope>
    <source>
        <strain evidence="3">TP390</strain>
    </source>
</reference>
<gene>
    <name evidence="2" type="ORF">GOQ30_09630</name>
</gene>
<dbReference type="Proteomes" id="UP000431264">
    <property type="component" value="Unassembled WGS sequence"/>
</dbReference>
<dbReference type="RefSeq" id="WP_140997797.1">
    <property type="nucleotide sequence ID" value="NZ_VDCZ01000006.1"/>
</dbReference>
<keyword evidence="3" id="KW-1185">Reference proteome</keyword>
<sequence>MLKKLHYTLLLIVILCSTVLHAQEKSTISSPISSDEITTFMNIYEYKLNHSFDIATSLLNAAQQTTISEERMATILTAQFNGDDMQLTTTEKEEFEKIKAIMEKDRMINQVALDSFITKNKMKLSRYEEIENYFHNNDSFQNKVAQLYNQKTN</sequence>
<feature type="signal peptide" evidence="1">
    <location>
        <begin position="1"/>
        <end position="22"/>
    </location>
</feature>
<proteinExistence type="predicted"/>
<evidence type="ECO:0000313" key="3">
    <source>
        <dbReference type="Proteomes" id="UP000431264"/>
    </source>
</evidence>
<keyword evidence="1" id="KW-0732">Signal</keyword>
<organism evidence="2 3">
    <name type="scientific">Flavobacterium profundi</name>
    <dbReference type="NCBI Taxonomy" id="1774945"/>
    <lineage>
        <taxon>Bacteria</taxon>
        <taxon>Pseudomonadati</taxon>
        <taxon>Bacteroidota</taxon>
        <taxon>Flavobacteriia</taxon>
        <taxon>Flavobacteriales</taxon>
        <taxon>Flavobacteriaceae</taxon>
        <taxon>Flavobacterium</taxon>
    </lineage>
</organism>